<dbReference type="EMBL" id="BFEA01000268">
    <property type="protein sequence ID" value="GBG77460.1"/>
    <property type="molecule type" value="Genomic_DNA"/>
</dbReference>
<evidence type="ECO:0000313" key="8">
    <source>
        <dbReference type="Proteomes" id="UP000265515"/>
    </source>
</evidence>
<dbReference type="Pfam" id="PF13923">
    <property type="entry name" value="zf-C3HC4_2"/>
    <property type="match status" value="1"/>
</dbReference>
<evidence type="ECO:0000256" key="4">
    <source>
        <dbReference type="PROSITE-ProRule" id="PRU00175"/>
    </source>
</evidence>
<gene>
    <name evidence="7" type="ORF">CBR_g23909</name>
</gene>
<dbReference type="PROSITE" id="PS00518">
    <property type="entry name" value="ZF_RING_1"/>
    <property type="match status" value="1"/>
</dbReference>
<name>A0A388L570_CHABU</name>
<dbReference type="OrthoDB" id="693546at2759"/>
<dbReference type="STRING" id="69332.A0A388L570"/>
<dbReference type="PANTHER" id="PTHR23327">
    <property type="entry name" value="RING FINGER PROTEIN 127"/>
    <property type="match status" value="1"/>
</dbReference>
<dbReference type="PANTHER" id="PTHR23327:SF51">
    <property type="entry name" value="TRANSCRIPTIONAL REGULATOR OF YEAST FORM ADHERENCE 3"/>
    <property type="match status" value="1"/>
</dbReference>
<dbReference type="InterPro" id="IPR013083">
    <property type="entry name" value="Znf_RING/FYVE/PHD"/>
</dbReference>
<dbReference type="SUPFAM" id="SSF57850">
    <property type="entry name" value="RING/U-box"/>
    <property type="match status" value="1"/>
</dbReference>
<evidence type="ECO:0000256" key="5">
    <source>
        <dbReference type="SAM" id="MobiDB-lite"/>
    </source>
</evidence>
<dbReference type="AlphaFoldDB" id="A0A388L570"/>
<dbReference type="Proteomes" id="UP000265515">
    <property type="component" value="Unassembled WGS sequence"/>
</dbReference>
<dbReference type="PROSITE" id="PS50089">
    <property type="entry name" value="ZF_RING_2"/>
    <property type="match status" value="1"/>
</dbReference>
<evidence type="ECO:0000256" key="3">
    <source>
        <dbReference type="ARBA" id="ARBA00022833"/>
    </source>
</evidence>
<organism evidence="7 8">
    <name type="scientific">Chara braunii</name>
    <name type="common">Braun's stonewort</name>
    <dbReference type="NCBI Taxonomy" id="69332"/>
    <lineage>
        <taxon>Eukaryota</taxon>
        <taxon>Viridiplantae</taxon>
        <taxon>Streptophyta</taxon>
        <taxon>Charophyceae</taxon>
        <taxon>Charales</taxon>
        <taxon>Characeae</taxon>
        <taxon>Chara</taxon>
    </lineage>
</organism>
<protein>
    <recommendedName>
        <fullName evidence="6">RING-type domain-containing protein</fullName>
    </recommendedName>
</protein>
<dbReference type="SMART" id="SM00184">
    <property type="entry name" value="RING"/>
    <property type="match status" value="1"/>
</dbReference>
<proteinExistence type="predicted"/>
<dbReference type="InterPro" id="IPR017907">
    <property type="entry name" value="Znf_RING_CS"/>
</dbReference>
<evidence type="ECO:0000256" key="2">
    <source>
        <dbReference type="ARBA" id="ARBA00022771"/>
    </source>
</evidence>
<evidence type="ECO:0000256" key="1">
    <source>
        <dbReference type="ARBA" id="ARBA00022723"/>
    </source>
</evidence>
<feature type="compositionally biased region" description="Low complexity" evidence="5">
    <location>
        <begin position="141"/>
        <end position="160"/>
    </location>
</feature>
<keyword evidence="3" id="KW-0862">Zinc</keyword>
<evidence type="ECO:0000259" key="6">
    <source>
        <dbReference type="PROSITE" id="PS50089"/>
    </source>
</evidence>
<dbReference type="Gramene" id="GBG77460">
    <property type="protein sequence ID" value="GBG77460"/>
    <property type="gene ID" value="CBR_g23909"/>
</dbReference>
<sequence length="364" mass="39281">MQKLAKSEQTAVYGMEAERERLEMAEFRIADVQAPETIADDLVNLPSGQSGTANGSALEFLDTGMFADDMPLSNSRNPLGRAVKALGKARERAENCRDTSAHSNGLGLSANPFLLSPTLSGQMLDAGSIAAGKASSPLLSSLTSAQQSLPPAQQQQQQQPRRQHMYESGSESRSSWYCGLGSQSLFPSASTNPISGVSEHDLTCAICLEYFTEPMELDCSHTFCEMCISQVMRANKECPICRRQVGPHILKYLEMKDTKASLQSLRTGVQSCSTTEVRMKESVRRSRSRDVRQRIMGDQTTTSLVPAGSNFVIDCVCIPLDGDVSSSQRQKGWREGGGGGVCCHMSRAGGLPICPGRSPSLSSL</sequence>
<feature type="region of interest" description="Disordered" evidence="5">
    <location>
        <begin position="141"/>
        <end position="166"/>
    </location>
</feature>
<keyword evidence="2 4" id="KW-0863">Zinc-finger</keyword>
<comment type="caution">
    <text evidence="7">The sequence shown here is derived from an EMBL/GenBank/DDBJ whole genome shotgun (WGS) entry which is preliminary data.</text>
</comment>
<dbReference type="InterPro" id="IPR001841">
    <property type="entry name" value="Znf_RING"/>
</dbReference>
<feature type="domain" description="RING-type" evidence="6">
    <location>
        <begin position="204"/>
        <end position="242"/>
    </location>
</feature>
<keyword evidence="8" id="KW-1185">Reference proteome</keyword>
<keyword evidence="1" id="KW-0479">Metal-binding</keyword>
<evidence type="ECO:0000313" key="7">
    <source>
        <dbReference type="EMBL" id="GBG77460.1"/>
    </source>
</evidence>
<dbReference type="GO" id="GO:0008270">
    <property type="term" value="F:zinc ion binding"/>
    <property type="evidence" value="ECO:0007669"/>
    <property type="project" value="UniProtKB-KW"/>
</dbReference>
<dbReference type="Gene3D" id="3.30.40.10">
    <property type="entry name" value="Zinc/RING finger domain, C3HC4 (zinc finger)"/>
    <property type="match status" value="1"/>
</dbReference>
<accession>A0A388L570</accession>
<reference evidence="7 8" key="1">
    <citation type="journal article" date="2018" name="Cell">
        <title>The Chara Genome: Secondary Complexity and Implications for Plant Terrestrialization.</title>
        <authorList>
            <person name="Nishiyama T."/>
            <person name="Sakayama H."/>
            <person name="Vries J.D."/>
            <person name="Buschmann H."/>
            <person name="Saint-Marcoux D."/>
            <person name="Ullrich K.K."/>
            <person name="Haas F.B."/>
            <person name="Vanderstraeten L."/>
            <person name="Becker D."/>
            <person name="Lang D."/>
            <person name="Vosolsobe S."/>
            <person name="Rombauts S."/>
            <person name="Wilhelmsson P.K.I."/>
            <person name="Janitza P."/>
            <person name="Kern R."/>
            <person name="Heyl A."/>
            <person name="Rumpler F."/>
            <person name="Villalobos L.I.A.C."/>
            <person name="Clay J.M."/>
            <person name="Skokan R."/>
            <person name="Toyoda A."/>
            <person name="Suzuki Y."/>
            <person name="Kagoshima H."/>
            <person name="Schijlen E."/>
            <person name="Tajeshwar N."/>
            <person name="Catarino B."/>
            <person name="Hetherington A.J."/>
            <person name="Saltykova A."/>
            <person name="Bonnot C."/>
            <person name="Breuninger H."/>
            <person name="Symeonidi A."/>
            <person name="Radhakrishnan G.V."/>
            <person name="Van Nieuwerburgh F."/>
            <person name="Deforce D."/>
            <person name="Chang C."/>
            <person name="Karol K.G."/>
            <person name="Hedrich R."/>
            <person name="Ulvskov P."/>
            <person name="Glockner G."/>
            <person name="Delwiche C.F."/>
            <person name="Petrasek J."/>
            <person name="Van de Peer Y."/>
            <person name="Friml J."/>
            <person name="Beilby M."/>
            <person name="Dolan L."/>
            <person name="Kohara Y."/>
            <person name="Sugano S."/>
            <person name="Fujiyama A."/>
            <person name="Delaux P.-M."/>
            <person name="Quint M."/>
            <person name="TheiBen G."/>
            <person name="Hagemann M."/>
            <person name="Harholt J."/>
            <person name="Dunand C."/>
            <person name="Zachgo S."/>
            <person name="Langdale J."/>
            <person name="Maumus F."/>
            <person name="Straeten D.V.D."/>
            <person name="Gould S.B."/>
            <person name="Rensing S.A."/>
        </authorList>
    </citation>
    <scope>NUCLEOTIDE SEQUENCE [LARGE SCALE GENOMIC DNA]</scope>
    <source>
        <strain evidence="7 8">S276</strain>
    </source>
</reference>